<evidence type="ECO:0000256" key="4">
    <source>
        <dbReference type="ARBA" id="ARBA00022833"/>
    </source>
</evidence>
<dbReference type="InterPro" id="IPR049940">
    <property type="entry name" value="GluQ/Sye"/>
</dbReference>
<dbReference type="InterPro" id="IPR014729">
    <property type="entry name" value="Rossmann-like_a/b/a_fold"/>
</dbReference>
<comment type="cofactor">
    <cofactor evidence="7">
        <name>Zn(2+)</name>
        <dbReference type="ChEBI" id="CHEBI:29105"/>
    </cofactor>
    <text evidence="7">Binds 1 zinc ion per subunit.</text>
</comment>
<feature type="binding site" evidence="7">
    <location>
        <position position="43"/>
    </location>
    <ligand>
        <name>L-glutamate</name>
        <dbReference type="ChEBI" id="CHEBI:29985"/>
    </ligand>
</feature>
<organism evidence="10 11">
    <name type="scientific">Bordetella ansorpii</name>
    <dbReference type="NCBI Taxonomy" id="288768"/>
    <lineage>
        <taxon>Bacteria</taxon>
        <taxon>Pseudomonadati</taxon>
        <taxon>Pseudomonadota</taxon>
        <taxon>Betaproteobacteria</taxon>
        <taxon>Burkholderiales</taxon>
        <taxon>Alcaligenaceae</taxon>
        <taxon>Bordetella</taxon>
    </lineage>
</organism>
<feature type="binding site" evidence="7">
    <location>
        <position position="99"/>
    </location>
    <ligand>
        <name>Zn(2+)</name>
        <dbReference type="ChEBI" id="CHEBI:29105"/>
    </ligand>
</feature>
<feature type="domain" description="Glutamyl/glutaminyl-tRNA synthetase class Ib catalytic" evidence="9">
    <location>
        <begin position="7"/>
        <end position="248"/>
    </location>
</feature>
<dbReference type="PRINTS" id="PR00987">
    <property type="entry name" value="TRNASYNTHGLU"/>
</dbReference>
<dbReference type="GO" id="GO:0008270">
    <property type="term" value="F:zinc ion binding"/>
    <property type="evidence" value="ECO:0007669"/>
    <property type="project" value="UniProtKB-UniRule"/>
</dbReference>
<dbReference type="NCBIfam" id="NF004315">
    <property type="entry name" value="PRK05710.1-4"/>
    <property type="match status" value="1"/>
</dbReference>
<evidence type="ECO:0000256" key="1">
    <source>
        <dbReference type="ARBA" id="ARBA00022598"/>
    </source>
</evidence>
<dbReference type="InterPro" id="IPR000924">
    <property type="entry name" value="Glu/Gln-tRNA-synth"/>
</dbReference>
<reference evidence="10 11" key="1">
    <citation type="submission" date="2016-03" db="EMBL/GenBank/DDBJ databases">
        <authorList>
            <consortium name="Pathogen Informatics"/>
        </authorList>
    </citation>
    <scope>NUCLEOTIDE SEQUENCE [LARGE SCALE GENOMIC DNA]</scope>
    <source>
        <strain evidence="10 11">NCTC13364</strain>
    </source>
</reference>
<dbReference type="HAMAP" id="MF_01428">
    <property type="entry name" value="Glu_Q_tRNA_synth"/>
    <property type="match status" value="1"/>
</dbReference>
<dbReference type="AlphaFoldDB" id="A0A157KPW6"/>
<comment type="function">
    <text evidence="7">Catalyzes the tRNA-independent activation of glutamate in presence of ATP and the subsequent transfer of glutamate onto a tRNA(Asp). Glutamate is transferred on the 2-amino-5-(4,5-dihydroxy-2-cyclopenten-1-yl) moiety of the queuosine in the wobble position of the QUC anticodon.</text>
</comment>
<dbReference type="NCBIfam" id="NF004314">
    <property type="entry name" value="PRK05710.1-3"/>
    <property type="match status" value="1"/>
</dbReference>
<dbReference type="SUPFAM" id="SSF52374">
    <property type="entry name" value="Nucleotidylyl transferase"/>
    <property type="match status" value="1"/>
</dbReference>
<feature type="binding site" evidence="7">
    <location>
        <position position="200"/>
    </location>
    <ligand>
        <name>L-glutamate</name>
        <dbReference type="ChEBI" id="CHEBI:29985"/>
    </ligand>
</feature>
<feature type="binding site" evidence="7">
    <location>
        <position position="182"/>
    </location>
    <ligand>
        <name>L-glutamate</name>
        <dbReference type="ChEBI" id="CHEBI:29985"/>
    </ligand>
</feature>
<evidence type="ECO:0000313" key="11">
    <source>
        <dbReference type="Proteomes" id="UP000077037"/>
    </source>
</evidence>
<dbReference type="RefSeq" id="WP_235816781.1">
    <property type="nucleotide sequence ID" value="NZ_FKBS01000006.1"/>
</dbReference>
<dbReference type="GO" id="GO:0005829">
    <property type="term" value="C:cytosol"/>
    <property type="evidence" value="ECO:0007669"/>
    <property type="project" value="TreeGrafter"/>
</dbReference>
<evidence type="ECO:0000256" key="5">
    <source>
        <dbReference type="ARBA" id="ARBA00022840"/>
    </source>
</evidence>
<dbReference type="GO" id="GO:0005524">
    <property type="term" value="F:ATP binding"/>
    <property type="evidence" value="ECO:0007669"/>
    <property type="project" value="UniProtKB-KW"/>
</dbReference>
<dbReference type="GO" id="GO:0006400">
    <property type="term" value="P:tRNA modification"/>
    <property type="evidence" value="ECO:0007669"/>
    <property type="project" value="InterPro"/>
</dbReference>
<dbReference type="NCBIfam" id="TIGR03838">
    <property type="entry name" value="queuosine_YadB"/>
    <property type="match status" value="1"/>
</dbReference>
<dbReference type="EC" id="6.1.1.-" evidence="7"/>
<evidence type="ECO:0000313" key="10">
    <source>
        <dbReference type="EMBL" id="SAH86049.1"/>
    </source>
</evidence>
<keyword evidence="5 7" id="KW-0067">ATP-binding</keyword>
<evidence type="ECO:0000256" key="6">
    <source>
        <dbReference type="ARBA" id="ARBA00023146"/>
    </source>
</evidence>
<dbReference type="PANTHER" id="PTHR43311">
    <property type="entry name" value="GLUTAMATE--TRNA LIGASE"/>
    <property type="match status" value="1"/>
</dbReference>
<evidence type="ECO:0000256" key="3">
    <source>
        <dbReference type="ARBA" id="ARBA00022741"/>
    </source>
</evidence>
<feature type="binding site" evidence="7">
    <location>
        <begin position="7"/>
        <end position="11"/>
    </location>
    <ligand>
        <name>L-glutamate</name>
        <dbReference type="ChEBI" id="CHEBI:29985"/>
    </ligand>
</feature>
<name>A0A157KPW6_9BORD</name>
<comment type="similarity">
    <text evidence="7">Belongs to the class-I aminoacyl-tRNA synthetase family. GluQ subfamily.</text>
</comment>
<dbReference type="GO" id="GO:0006424">
    <property type="term" value="P:glutamyl-tRNA aminoacylation"/>
    <property type="evidence" value="ECO:0007669"/>
    <property type="project" value="InterPro"/>
</dbReference>
<dbReference type="EMBL" id="FKBS01000006">
    <property type="protein sequence ID" value="SAH86049.1"/>
    <property type="molecule type" value="Genomic_DNA"/>
</dbReference>
<accession>A0A157KPW6</accession>
<feature type="binding site" evidence="7">
    <location>
        <position position="242"/>
    </location>
    <ligand>
        <name>ATP</name>
        <dbReference type="ChEBI" id="CHEBI:30616"/>
    </ligand>
</feature>
<sequence length="302" mass="32999">MTTYIGRFAPSPSGPLHAGSLVAALASWLDARAQGGRWLLRIEDVDTPRTVDGAADRIMDQLRALGLHWDGDVMWQSRRGQAYQQAFDDLAARGLIYGCGCTRREIADSQLRGGEAGADGERPYPGTCRHGLAPGRQARAWRVRVPSGTEHFQDRWLGPQQQDVAQAVGDFTLRRADGLWAYQLAVVVDDGAQGVTDVVRGADLLSSTARQRVLARLLDLPVPRVMHVPLIVDPDSGMKLSKQNGAATLDTQRPLRTLGQAWRDLGFAGFDAPDVQAFLAEATARWARRFPLAGSISPQEKR</sequence>
<dbReference type="GO" id="GO:0004818">
    <property type="term" value="F:glutamate-tRNA ligase activity"/>
    <property type="evidence" value="ECO:0007669"/>
    <property type="project" value="TreeGrafter"/>
</dbReference>
<evidence type="ECO:0000256" key="2">
    <source>
        <dbReference type="ARBA" id="ARBA00022723"/>
    </source>
</evidence>
<gene>
    <name evidence="7 10" type="primary">gluQ</name>
    <name evidence="10" type="ORF">SAMEA1982600_00424</name>
</gene>
<protein>
    <recommendedName>
        <fullName evidence="7">Glutamyl-Q tRNA(Asp) synthetase</fullName>
        <shortName evidence="7">Glu-Q-RSs</shortName>
        <ecNumber evidence="7">6.1.1.-</ecNumber>
    </recommendedName>
</protein>
<evidence type="ECO:0000259" key="9">
    <source>
        <dbReference type="Pfam" id="PF00749"/>
    </source>
</evidence>
<dbReference type="NCBIfam" id="NF004313">
    <property type="entry name" value="PRK05710.1-2"/>
    <property type="match status" value="1"/>
</dbReference>
<dbReference type="InterPro" id="IPR022380">
    <property type="entry name" value="Glu-Q_tRNA(Asp)_Synthase"/>
</dbReference>
<keyword evidence="4 7" id="KW-0862">Zinc</keyword>
<keyword evidence="8" id="KW-0648">Protein biosynthesis</keyword>
<evidence type="ECO:0000256" key="7">
    <source>
        <dbReference type="HAMAP-Rule" id="MF_01428"/>
    </source>
</evidence>
<feature type="binding site" evidence="7">
    <location>
        <position position="124"/>
    </location>
    <ligand>
        <name>Zn(2+)</name>
        <dbReference type="ChEBI" id="CHEBI:29105"/>
    </ligand>
</feature>
<dbReference type="Proteomes" id="UP000077037">
    <property type="component" value="Unassembled WGS sequence"/>
</dbReference>
<evidence type="ECO:0000256" key="8">
    <source>
        <dbReference type="RuleBase" id="RU363037"/>
    </source>
</evidence>
<dbReference type="InterPro" id="IPR020058">
    <property type="entry name" value="Glu/Gln-tRNA-synth_Ib_cat-dom"/>
</dbReference>
<feature type="binding site" evidence="7">
    <location>
        <position position="128"/>
    </location>
    <ligand>
        <name>Zn(2+)</name>
        <dbReference type="ChEBI" id="CHEBI:29105"/>
    </ligand>
</feature>
<feature type="binding site" evidence="7">
    <location>
        <position position="101"/>
    </location>
    <ligand>
        <name>Zn(2+)</name>
        <dbReference type="ChEBI" id="CHEBI:29105"/>
    </ligand>
</feature>
<feature type="short sequence motif" description="'KMSKS' region" evidence="7">
    <location>
        <begin position="239"/>
        <end position="243"/>
    </location>
</feature>
<proteinExistence type="inferred from homology"/>
<keyword evidence="6 7" id="KW-0030">Aminoacyl-tRNA synthetase</keyword>
<dbReference type="PANTHER" id="PTHR43311:SF1">
    <property type="entry name" value="GLUTAMYL-Q TRNA(ASP) SYNTHETASE"/>
    <property type="match status" value="1"/>
</dbReference>
<keyword evidence="3 7" id="KW-0547">Nucleotide-binding</keyword>
<keyword evidence="2 7" id="KW-0479">Metal-binding</keyword>
<dbReference type="Pfam" id="PF00749">
    <property type="entry name" value="tRNA-synt_1c"/>
    <property type="match status" value="1"/>
</dbReference>
<feature type="short sequence motif" description="'HIGH' region" evidence="7">
    <location>
        <begin position="10"/>
        <end position="20"/>
    </location>
</feature>
<dbReference type="Gene3D" id="3.40.50.620">
    <property type="entry name" value="HUPs"/>
    <property type="match status" value="1"/>
</dbReference>
<keyword evidence="1 7" id="KW-0436">Ligase</keyword>